<dbReference type="GO" id="GO:0006400">
    <property type="term" value="P:tRNA modification"/>
    <property type="evidence" value="ECO:0007669"/>
    <property type="project" value="UniProtKB-UniRule"/>
</dbReference>
<dbReference type="EC" id="6.3.4.19" evidence="6"/>
<keyword evidence="1 6" id="KW-0436">Ligase</keyword>
<protein>
    <recommendedName>
        <fullName evidence="6">tRNA(Ile)-lysidine synthase</fullName>
        <ecNumber evidence="6">6.3.4.19</ecNumber>
    </recommendedName>
    <alternativeName>
        <fullName evidence="6">tRNA(Ile)-2-lysyl-cytidine synthase</fullName>
    </alternativeName>
    <alternativeName>
        <fullName evidence="6">tRNA(Ile)-lysidine synthetase</fullName>
    </alternativeName>
</protein>
<comment type="similarity">
    <text evidence="6">Belongs to the tRNA(Ile)-lysidine synthase family.</text>
</comment>
<dbReference type="SUPFAM" id="SSF52402">
    <property type="entry name" value="Adenine nucleotide alpha hydrolases-like"/>
    <property type="match status" value="1"/>
</dbReference>
<reference evidence="8 9" key="1">
    <citation type="journal article" date="2014" name="Genome Announc.">
        <title>Complete Genome Sequence of the Bovine Mastitis Pathogen Mycoplasma californicum Strain ST-6T (ATCC 33461T).</title>
        <authorList>
            <person name="Calcutt M.J."/>
            <person name="Foecking M.F."/>
            <person name="Fox L.K."/>
        </authorList>
    </citation>
    <scope>NUCLEOTIDE SEQUENCE [LARGE SCALE GENOMIC DNA]</scope>
    <source>
        <strain evidence="8 9">ST-6</strain>
    </source>
</reference>
<feature type="binding site" evidence="6">
    <location>
        <begin position="13"/>
        <end position="18"/>
    </location>
    <ligand>
        <name>ATP</name>
        <dbReference type="ChEBI" id="CHEBI:30616"/>
    </ligand>
</feature>
<dbReference type="GO" id="GO:0005737">
    <property type="term" value="C:cytoplasm"/>
    <property type="evidence" value="ECO:0007669"/>
    <property type="project" value="UniProtKB-SubCell"/>
</dbReference>
<keyword evidence="2 6" id="KW-0819">tRNA processing</keyword>
<dbReference type="EMBL" id="CP007521">
    <property type="protein sequence ID" value="AIA29792.1"/>
    <property type="molecule type" value="Genomic_DNA"/>
</dbReference>
<keyword evidence="3 6" id="KW-0547">Nucleotide-binding</keyword>
<dbReference type="GO" id="GO:0032267">
    <property type="term" value="F:tRNA(Ile)-lysidine synthase activity"/>
    <property type="evidence" value="ECO:0007669"/>
    <property type="project" value="UniProtKB-EC"/>
</dbReference>
<dbReference type="InterPro" id="IPR014729">
    <property type="entry name" value="Rossmann-like_a/b/a_fold"/>
</dbReference>
<name>A0A059XX65_9BACT</name>
<dbReference type="GO" id="GO:0005524">
    <property type="term" value="F:ATP binding"/>
    <property type="evidence" value="ECO:0007669"/>
    <property type="project" value="UniProtKB-UniRule"/>
</dbReference>
<comment type="catalytic activity">
    <reaction evidence="5 6">
        <text>cytidine(34) in tRNA(Ile2) + L-lysine + ATP = lysidine(34) in tRNA(Ile2) + AMP + diphosphate + H(+)</text>
        <dbReference type="Rhea" id="RHEA:43744"/>
        <dbReference type="Rhea" id="RHEA-COMP:10625"/>
        <dbReference type="Rhea" id="RHEA-COMP:10670"/>
        <dbReference type="ChEBI" id="CHEBI:15378"/>
        <dbReference type="ChEBI" id="CHEBI:30616"/>
        <dbReference type="ChEBI" id="CHEBI:32551"/>
        <dbReference type="ChEBI" id="CHEBI:33019"/>
        <dbReference type="ChEBI" id="CHEBI:82748"/>
        <dbReference type="ChEBI" id="CHEBI:83665"/>
        <dbReference type="ChEBI" id="CHEBI:456215"/>
        <dbReference type="EC" id="6.3.4.19"/>
    </reaction>
</comment>
<evidence type="ECO:0000259" key="7">
    <source>
        <dbReference type="Pfam" id="PF01171"/>
    </source>
</evidence>
<dbReference type="eggNOG" id="COG0037">
    <property type="taxonomic scope" value="Bacteria"/>
</dbReference>
<sequence length="292" mass="35173">MELIKNNVLVAVSGGPDSMFLLNCAIKMYGFENIIVATMNYNTRAQSQKEVELVRTFCELNMIYFELKSVKYTEKNGNFEDWARIERYSFFSEVYRRHNCDLLLLGHHKDDFIETVLMQIEAKKQPLQWGMKKHNILFGMNIYRPFLDKYWKFEIENLANTNSIPYLVDESNFSDIYTRNKIRAKISGWNIKEKELFFEKYYSNLQCENTQKTVENKYEDWKKSEFSQDSFSKYTQKKQLFFMFIHKHFLNIKLSTKKLESIIQWYISKNRTGKYLIKNNIWLIKKQGKLKH</sequence>
<keyword evidence="4 6" id="KW-0067">ATP-binding</keyword>
<dbReference type="PANTHER" id="PTHR43033:SF1">
    <property type="entry name" value="TRNA(ILE)-LYSIDINE SYNTHASE-RELATED"/>
    <property type="match status" value="1"/>
</dbReference>
<dbReference type="InterPro" id="IPR012094">
    <property type="entry name" value="tRNA_Ile_lys_synt"/>
</dbReference>
<evidence type="ECO:0000256" key="4">
    <source>
        <dbReference type="ARBA" id="ARBA00022840"/>
    </source>
</evidence>
<dbReference type="PANTHER" id="PTHR43033">
    <property type="entry name" value="TRNA(ILE)-LYSIDINE SYNTHASE-RELATED"/>
    <property type="match status" value="1"/>
</dbReference>
<dbReference type="CDD" id="cd01992">
    <property type="entry name" value="TilS_N"/>
    <property type="match status" value="1"/>
</dbReference>
<dbReference type="Pfam" id="PF01171">
    <property type="entry name" value="ATP_bind_3"/>
    <property type="match status" value="1"/>
</dbReference>
<dbReference type="HAMAP" id="MF_01161">
    <property type="entry name" value="tRNA_Ile_lys_synt"/>
    <property type="match status" value="1"/>
</dbReference>
<evidence type="ECO:0000313" key="8">
    <source>
        <dbReference type="EMBL" id="AIA29792.1"/>
    </source>
</evidence>
<feature type="domain" description="tRNA(Ile)-lysidine/2-thiocytidine synthase N-terminal" evidence="7">
    <location>
        <begin position="8"/>
        <end position="184"/>
    </location>
</feature>
<gene>
    <name evidence="6 8" type="primary">tilS</name>
    <name evidence="8" type="ORF">MCFN_03435</name>
</gene>
<comment type="subcellular location">
    <subcellularLocation>
        <location evidence="6">Cytoplasm</location>
    </subcellularLocation>
</comment>
<dbReference type="InterPro" id="IPR012795">
    <property type="entry name" value="tRNA_Ile_lys_synt_N"/>
</dbReference>
<dbReference type="Gene3D" id="3.40.50.620">
    <property type="entry name" value="HUPs"/>
    <property type="match status" value="1"/>
</dbReference>
<evidence type="ECO:0000256" key="3">
    <source>
        <dbReference type="ARBA" id="ARBA00022741"/>
    </source>
</evidence>
<evidence type="ECO:0000313" key="9">
    <source>
        <dbReference type="Proteomes" id="UP000027088"/>
    </source>
</evidence>
<organism evidence="8 9">
    <name type="scientific">Mycoplasmopsis californica</name>
    <dbReference type="NCBI Taxonomy" id="2113"/>
    <lineage>
        <taxon>Bacteria</taxon>
        <taxon>Bacillati</taxon>
        <taxon>Mycoplasmatota</taxon>
        <taxon>Mycoplasmoidales</taxon>
        <taxon>Metamycoplasmataceae</taxon>
        <taxon>Mycoplasmopsis</taxon>
    </lineage>
</organism>
<dbReference type="InterPro" id="IPR011063">
    <property type="entry name" value="TilS/TtcA_N"/>
</dbReference>
<evidence type="ECO:0000256" key="1">
    <source>
        <dbReference type="ARBA" id="ARBA00022598"/>
    </source>
</evidence>
<evidence type="ECO:0000256" key="2">
    <source>
        <dbReference type="ARBA" id="ARBA00022694"/>
    </source>
</evidence>
<dbReference type="RefSeq" id="WP_038562371.1">
    <property type="nucleotide sequence ID" value="NZ_CP007521.1"/>
</dbReference>
<accession>A0A059XX65</accession>
<dbReference type="NCBIfam" id="TIGR02432">
    <property type="entry name" value="lysidine_TilS_N"/>
    <property type="match status" value="1"/>
</dbReference>
<dbReference type="Proteomes" id="UP000027088">
    <property type="component" value="Chromosome"/>
</dbReference>
<comment type="function">
    <text evidence="6">Ligates lysine onto the cytidine present at position 34 of the AUA codon-specific tRNA(Ile) that contains the anticodon CAU, in an ATP-dependent manner. Cytidine is converted to lysidine, thus changing the amino acid specificity of the tRNA from methionine to isoleucine.</text>
</comment>
<evidence type="ECO:0000256" key="6">
    <source>
        <dbReference type="HAMAP-Rule" id="MF_01161"/>
    </source>
</evidence>
<keyword evidence="9" id="KW-1185">Reference proteome</keyword>
<evidence type="ECO:0000256" key="5">
    <source>
        <dbReference type="ARBA" id="ARBA00048539"/>
    </source>
</evidence>
<proteinExistence type="inferred from homology"/>
<comment type="domain">
    <text evidence="6">The N-terminal region contains the highly conserved SGGXDS motif, predicted to be a P-loop motif involved in ATP binding.</text>
</comment>
<dbReference type="KEGG" id="mcr:MCFN_03435"/>
<dbReference type="AlphaFoldDB" id="A0A059XX65"/>
<keyword evidence="6" id="KW-0963">Cytoplasm</keyword>